<evidence type="ECO:0000313" key="4">
    <source>
        <dbReference type="Proteomes" id="UP000288711"/>
    </source>
</evidence>
<protein>
    <recommendedName>
        <fullName evidence="5">PqqD family protein</fullName>
    </recommendedName>
</protein>
<dbReference type="Proteomes" id="UP000288711">
    <property type="component" value="Unassembled WGS sequence"/>
</dbReference>
<accession>K1DZE1</accession>
<evidence type="ECO:0008006" key="5">
    <source>
        <dbReference type="Google" id="ProtNLM"/>
    </source>
</evidence>
<dbReference type="AlphaFoldDB" id="K1DZE1"/>
<reference evidence="2 4" key="1">
    <citation type="journal article" date="2009" name="Int. J. Syst. Evol. Microbiol.">
        <title>Janibacter hoylei sp. nov., Bacillus isronensis sp. nov. and Bacillus aryabhattai sp. nov., isolated from cryotubes used for collecting air from the upper atmosphere.</title>
        <authorList>
            <person name="Shivaji S."/>
            <person name="Chaturvedi P."/>
            <person name="Begum Z."/>
            <person name="Pindi P.K."/>
            <person name="Manorama R."/>
            <person name="Padmanaban D.A."/>
            <person name="Shouche Y.S."/>
            <person name="Pawar S."/>
            <person name="Vaishampayan P."/>
            <person name="Dutt C.B."/>
            <person name="Datta G.N."/>
            <person name="Manchanda R.K."/>
            <person name="Rao U.R."/>
            <person name="Bhargava P.M."/>
            <person name="Narlikar J.V."/>
        </authorList>
    </citation>
    <scope>NUCLEOTIDE SEQUENCE [LARGE SCALE GENOMIC DNA]</scope>
    <source>
        <strain evidence="2 4">PVAS-1</strain>
    </source>
</reference>
<comment type="caution">
    <text evidence="1">The sequence shown here is derived from an EMBL/GenBank/DDBJ whole genome shotgun (WGS) entry which is preliminary data.</text>
</comment>
<evidence type="ECO:0000313" key="1">
    <source>
        <dbReference type="EMBL" id="EKA61955.1"/>
    </source>
</evidence>
<reference evidence="1 3" key="2">
    <citation type="journal article" date="2012" name="J. Bacteriol.">
        <title>Genome Sequence of Janibacter hoylei MTCC8307, Isolated from the Stratospheric Air.</title>
        <authorList>
            <person name="Pawar S.P."/>
            <person name="Dhotre D.P."/>
            <person name="Shetty S.A."/>
            <person name="Chowdhury S.P."/>
            <person name="Chaudhari B.L."/>
            <person name="Shouche Y.S."/>
        </authorList>
    </citation>
    <scope>NUCLEOTIDE SEQUENCE [LARGE SCALE GENOMIC DNA]</scope>
    <source>
        <strain evidence="1 3">PVAS-1</strain>
    </source>
</reference>
<dbReference type="PATRIC" id="fig|1210046.3.peg.931"/>
<name>K1DZE1_9MICO</name>
<evidence type="ECO:0000313" key="2">
    <source>
        <dbReference type="EMBL" id="RWU84478.1"/>
    </source>
</evidence>
<proteinExistence type="predicted"/>
<reference evidence="2" key="3">
    <citation type="submission" date="2017-11" db="EMBL/GenBank/DDBJ databases">
        <authorList>
            <person name="Seuylemezian A."/>
            <person name="Cooper K."/>
            <person name="Vaishampayan P."/>
        </authorList>
    </citation>
    <scope>NUCLEOTIDE SEQUENCE</scope>
    <source>
        <strain evidence="2">PVAS-1</strain>
    </source>
</reference>
<sequence>MDGQEMWGREADVIWMAGADGSLLILADDAELPIHVGAPGLMLWEALAQPRSLPDLAATLSSDGEADELLPDLRSLLDTLASLDACLVLPGGEYGDPAEPLG</sequence>
<dbReference type="Proteomes" id="UP000004474">
    <property type="component" value="Unassembled WGS sequence"/>
</dbReference>
<dbReference type="RefSeq" id="WP_007925673.1">
    <property type="nucleotide sequence ID" value="NZ_ALWX01000017.1"/>
</dbReference>
<dbReference type="EMBL" id="ALWX01000017">
    <property type="protein sequence ID" value="EKA61955.1"/>
    <property type="molecule type" value="Genomic_DNA"/>
</dbReference>
<gene>
    <name evidence="1" type="ORF">B277_04804</name>
    <name evidence="2" type="ORF">CWN80_04850</name>
</gene>
<dbReference type="STRING" id="1210046.B277_04804"/>
<evidence type="ECO:0000313" key="3">
    <source>
        <dbReference type="Proteomes" id="UP000004474"/>
    </source>
</evidence>
<dbReference type="EMBL" id="PIPF01000004">
    <property type="protein sequence ID" value="RWU84478.1"/>
    <property type="molecule type" value="Genomic_DNA"/>
</dbReference>
<keyword evidence="4" id="KW-1185">Reference proteome</keyword>
<organism evidence="1 3">
    <name type="scientific">Janibacter hoylei PVAS-1</name>
    <dbReference type="NCBI Taxonomy" id="1210046"/>
    <lineage>
        <taxon>Bacteria</taxon>
        <taxon>Bacillati</taxon>
        <taxon>Actinomycetota</taxon>
        <taxon>Actinomycetes</taxon>
        <taxon>Micrococcales</taxon>
        <taxon>Intrasporangiaceae</taxon>
        <taxon>Janibacter</taxon>
    </lineage>
</organism>